<dbReference type="Proteomes" id="UP001168146">
    <property type="component" value="Unassembled WGS sequence"/>
</dbReference>
<accession>A0AAN6KG36</accession>
<organism evidence="2 3">
    <name type="scientific">Friedmanniomyces endolithicus</name>
    <dbReference type="NCBI Taxonomy" id="329885"/>
    <lineage>
        <taxon>Eukaryota</taxon>
        <taxon>Fungi</taxon>
        <taxon>Dikarya</taxon>
        <taxon>Ascomycota</taxon>
        <taxon>Pezizomycotina</taxon>
        <taxon>Dothideomycetes</taxon>
        <taxon>Dothideomycetidae</taxon>
        <taxon>Mycosphaerellales</taxon>
        <taxon>Teratosphaeriaceae</taxon>
        <taxon>Friedmanniomyces</taxon>
    </lineage>
</organism>
<gene>
    <name evidence="1" type="ORF">LTR82_003337</name>
    <name evidence="2" type="ORF">LTR91_012147</name>
</gene>
<evidence type="ECO:0000313" key="3">
    <source>
        <dbReference type="Proteomes" id="UP001175353"/>
    </source>
</evidence>
<proteinExistence type="predicted"/>
<reference evidence="2" key="2">
    <citation type="submission" date="2023-06" db="EMBL/GenBank/DDBJ databases">
        <title>Black Yeasts Isolated from many extreme environments.</title>
        <authorList>
            <person name="Coleine C."/>
            <person name="Stajich J.E."/>
            <person name="Selbmann L."/>
        </authorList>
    </citation>
    <scope>NUCLEOTIDE SEQUENCE</scope>
    <source>
        <strain evidence="2">CCFEE 5200</strain>
    </source>
</reference>
<dbReference type="EMBL" id="JASUXU010000006">
    <property type="protein sequence ID" value="KAK0325800.1"/>
    <property type="molecule type" value="Genomic_DNA"/>
</dbReference>
<keyword evidence="3" id="KW-1185">Reference proteome</keyword>
<dbReference type="AlphaFoldDB" id="A0AAN6KG36"/>
<comment type="caution">
    <text evidence="2">The sequence shown here is derived from an EMBL/GenBank/DDBJ whole genome shotgun (WGS) entry which is preliminary data.</text>
</comment>
<evidence type="ECO:0000313" key="2">
    <source>
        <dbReference type="EMBL" id="KAK0980755.1"/>
    </source>
</evidence>
<protein>
    <submittedName>
        <fullName evidence="2">Uncharacterized protein</fullName>
    </submittedName>
</protein>
<evidence type="ECO:0000313" key="1">
    <source>
        <dbReference type="EMBL" id="KAK0325800.1"/>
    </source>
</evidence>
<name>A0AAN6KG36_9PEZI</name>
<dbReference type="Proteomes" id="UP001175353">
    <property type="component" value="Unassembled WGS sequence"/>
</dbReference>
<sequence length="279" mass="32355">MSMDVADIAAYIMDPSRQWLSTRHSHEHVECALWICQLACAVTFSVDVETAGYLQLPFLTLLGQPLGQNTDMDHESFRIETFKSTFYRLPYSYLVVLNDVFQDLIRARRTLARHGVHPHPDGLLYTIFATRGIAYELEDSLEERLRDYHHVSTGQPMLGVWQPDELIDEQLLPEDVEAYKDYCNNTCEDSPMSTYGQFAPLSPCMQSRRLSKYLETFRPLLGLYGKRWKVHETVRKPDVEPSAELAELAEEEAVIHLKILRDRNGYDVLLWDWCLLHET</sequence>
<reference evidence="1" key="1">
    <citation type="submission" date="2021-12" db="EMBL/GenBank/DDBJ databases">
        <title>Black yeast isolated from Biological Soil Crust.</title>
        <authorList>
            <person name="Kurbessoian T."/>
        </authorList>
    </citation>
    <scope>NUCLEOTIDE SEQUENCE</scope>
    <source>
        <strain evidence="1">CCFEE 5208</strain>
    </source>
</reference>
<dbReference type="EMBL" id="JAUJLE010000115">
    <property type="protein sequence ID" value="KAK0980755.1"/>
    <property type="molecule type" value="Genomic_DNA"/>
</dbReference>